<dbReference type="SUPFAM" id="SSF57829">
    <property type="entry name" value="Zn-binding ribosomal proteins"/>
    <property type="match status" value="1"/>
</dbReference>
<dbReference type="Pfam" id="PF00471">
    <property type="entry name" value="Ribosomal_L33"/>
    <property type="match status" value="1"/>
</dbReference>
<evidence type="ECO:0000256" key="1">
    <source>
        <dbReference type="ARBA" id="ARBA00007596"/>
    </source>
</evidence>
<dbReference type="Gene3D" id="2.20.28.120">
    <property type="entry name" value="Ribosomal protein L33"/>
    <property type="match status" value="1"/>
</dbReference>
<dbReference type="GO" id="GO:0006412">
    <property type="term" value="P:translation"/>
    <property type="evidence" value="ECO:0007669"/>
    <property type="project" value="InterPro"/>
</dbReference>
<dbReference type="InterPro" id="IPR001705">
    <property type="entry name" value="Ribosomal_bL33"/>
</dbReference>
<dbReference type="InterPro" id="IPR038584">
    <property type="entry name" value="Ribosomal_bL33_sf"/>
</dbReference>
<evidence type="ECO:0000256" key="2">
    <source>
        <dbReference type="ARBA" id="ARBA00022980"/>
    </source>
</evidence>
<dbReference type="HAMAP" id="MF_00294">
    <property type="entry name" value="Ribosomal_bL33"/>
    <property type="match status" value="1"/>
</dbReference>
<dbReference type="NCBIfam" id="NF001860">
    <property type="entry name" value="PRK00595.1"/>
    <property type="match status" value="1"/>
</dbReference>
<keyword evidence="2 4" id="KW-0689">Ribosomal protein</keyword>
<dbReference type="GO" id="GO:0003735">
    <property type="term" value="F:structural constituent of ribosome"/>
    <property type="evidence" value="ECO:0007669"/>
    <property type="project" value="InterPro"/>
</dbReference>
<accession>A0A0W8FVW0</accession>
<name>A0A0W8FVW0_9ZZZZ</name>
<dbReference type="PROSITE" id="PS00582">
    <property type="entry name" value="RIBOSOMAL_L33"/>
    <property type="match status" value="1"/>
</dbReference>
<evidence type="ECO:0000313" key="4">
    <source>
        <dbReference type="EMBL" id="KUG24964.1"/>
    </source>
</evidence>
<protein>
    <submittedName>
        <fullName evidence="4">Lsu ribosomal protein l33p</fullName>
    </submittedName>
</protein>
<dbReference type="InterPro" id="IPR011332">
    <property type="entry name" value="Ribosomal_zn-bd"/>
</dbReference>
<dbReference type="PANTHER" id="PTHR15238">
    <property type="entry name" value="54S RIBOSOMAL PROTEIN L39, MITOCHONDRIAL"/>
    <property type="match status" value="1"/>
</dbReference>
<organism evidence="4">
    <name type="scientific">hydrocarbon metagenome</name>
    <dbReference type="NCBI Taxonomy" id="938273"/>
    <lineage>
        <taxon>unclassified sequences</taxon>
        <taxon>metagenomes</taxon>
        <taxon>ecological metagenomes</taxon>
    </lineage>
</organism>
<keyword evidence="3" id="KW-0687">Ribonucleoprotein</keyword>
<reference evidence="4" key="1">
    <citation type="journal article" date="2015" name="Proc. Natl. Acad. Sci. U.S.A.">
        <title>Networks of energetic and metabolic interactions define dynamics in microbial communities.</title>
        <authorList>
            <person name="Embree M."/>
            <person name="Liu J.K."/>
            <person name="Al-Bassam M.M."/>
            <person name="Zengler K."/>
        </authorList>
    </citation>
    <scope>NUCLEOTIDE SEQUENCE</scope>
</reference>
<gene>
    <name evidence="4" type="ORF">ASZ90_005223</name>
</gene>
<sequence>MAKNKNVRQRIILESTAGTGYRYTTTKNKREHPARVEFKKYDPVVRKHVIFKETK</sequence>
<evidence type="ECO:0000256" key="3">
    <source>
        <dbReference type="ARBA" id="ARBA00023274"/>
    </source>
</evidence>
<dbReference type="EMBL" id="LNQE01000791">
    <property type="protein sequence ID" value="KUG24964.1"/>
    <property type="molecule type" value="Genomic_DNA"/>
</dbReference>
<dbReference type="PANTHER" id="PTHR15238:SF1">
    <property type="entry name" value="LARGE RIBOSOMAL SUBUNIT PROTEIN BL33M"/>
    <property type="match status" value="1"/>
</dbReference>
<proteinExistence type="inferred from homology"/>
<comment type="caution">
    <text evidence="4">The sequence shown here is derived from an EMBL/GenBank/DDBJ whole genome shotgun (WGS) entry which is preliminary data.</text>
</comment>
<comment type="similarity">
    <text evidence="1">Belongs to the bacterial ribosomal protein bL33 family.</text>
</comment>
<dbReference type="AlphaFoldDB" id="A0A0W8FVW0"/>
<dbReference type="InterPro" id="IPR018264">
    <property type="entry name" value="Ribosomal_bL33_CS"/>
</dbReference>
<dbReference type="NCBIfam" id="NF001764">
    <property type="entry name" value="PRK00504.1"/>
    <property type="match status" value="1"/>
</dbReference>
<dbReference type="GO" id="GO:0022625">
    <property type="term" value="C:cytosolic large ribosomal subunit"/>
    <property type="evidence" value="ECO:0007669"/>
    <property type="project" value="TreeGrafter"/>
</dbReference>
<dbReference type="NCBIfam" id="TIGR01023">
    <property type="entry name" value="rpmG_bact"/>
    <property type="match status" value="1"/>
</dbReference>